<dbReference type="SMART" id="SM00131">
    <property type="entry name" value="KU"/>
    <property type="match status" value="8"/>
</dbReference>
<comment type="caution">
    <text evidence="6">The sequence shown here is derived from an EMBL/GenBank/DDBJ whole genome shotgun (WGS) entry which is preliminary data.</text>
</comment>
<evidence type="ECO:0000256" key="2">
    <source>
        <dbReference type="ARBA" id="ARBA00022900"/>
    </source>
</evidence>
<dbReference type="InterPro" id="IPR020901">
    <property type="entry name" value="Prtase_inh_Kunz-CS"/>
</dbReference>
<dbReference type="InterPro" id="IPR050098">
    <property type="entry name" value="TFPI/VKTCI-like"/>
</dbReference>
<evidence type="ECO:0000256" key="3">
    <source>
        <dbReference type="ARBA" id="ARBA00023157"/>
    </source>
</evidence>
<dbReference type="FunFam" id="4.10.410.10:FF:000004">
    <property type="entry name" value="Tissue factor pathway inhibitor"/>
    <property type="match status" value="1"/>
</dbReference>
<dbReference type="EMBL" id="MTYJ01000019">
    <property type="protein sequence ID" value="OQV22023.1"/>
    <property type="molecule type" value="Genomic_DNA"/>
</dbReference>
<keyword evidence="2" id="KW-0722">Serine protease inhibitor</keyword>
<keyword evidence="3" id="KW-1015">Disulfide bond</keyword>
<dbReference type="InterPro" id="IPR036880">
    <property type="entry name" value="Kunitz_BPTI_sf"/>
</dbReference>
<keyword evidence="1" id="KW-0646">Protease inhibitor</keyword>
<evidence type="ECO:0000256" key="1">
    <source>
        <dbReference type="ARBA" id="ARBA00022690"/>
    </source>
</evidence>
<proteinExistence type="predicted"/>
<dbReference type="PROSITE" id="PS50279">
    <property type="entry name" value="BPTI_KUNITZ_2"/>
    <property type="match status" value="8"/>
</dbReference>
<dbReference type="FunFam" id="4.10.410.10:FF:000020">
    <property type="entry name" value="Collagen, type VI, alpha 3"/>
    <property type="match status" value="2"/>
</dbReference>
<dbReference type="PROSITE" id="PS00280">
    <property type="entry name" value="BPTI_KUNITZ_1"/>
    <property type="match status" value="7"/>
</dbReference>
<feature type="domain" description="BPTI/Kunitz inhibitor" evidence="5">
    <location>
        <begin position="333"/>
        <end position="395"/>
    </location>
</feature>
<dbReference type="Pfam" id="PF00014">
    <property type="entry name" value="Kunitz_BPTI"/>
    <property type="match status" value="9"/>
</dbReference>
<dbReference type="InterPro" id="IPR002223">
    <property type="entry name" value="Kunitz_BPTI"/>
</dbReference>
<sequence>MDCRAQALLLYLSSAFFHYASSQFLPTSSKTYCQQVPDRGPCRESLLRWYYDVQADNCTIFTYGGCLGNQNSFETRERCDQTCRRSRNSAGYMFANSFGPTLIDDQRRTPSSSDALGVDARAGNSNVLLAGGSSNSGDCDQPVGQRGFCSSFIPRWFHNGSTCELFYYSGCGGNGNNYITREACQERCLFRSQNPFRPAITAHATRENLLNSVCQLRPQRGNCRSAIIRWYFDQDSQGCLEFVFSGCNGNENNYANRQECEQRCSSEAAIRRVSAPRTLADPFQVNSGGNALIPGFEQHPQAPDQFADAGVRPSEVVIRTGGTDISAPGGSRCVGEPERGPCTVDMERWYFDKITKNCRPFYYGELREKLDIGLQLMALILSSRFSSRKECETSCAFSPERALVPSALPNNNNNNININNNGATLESCLLEPATGPCRAAMARYYFDVNAGQCRQFTYGGCEGNANNFVSPTECEAKCRPVRPTFVDAVSPTQGPFTPASGGLFPSAGARSLRPSRCNLLSETGPCRAALSKWFFNGRTCERFVYGGCGGNDNKFDSPEECQAVCGGDLTITVPSLGGGSPNGRKDLATEIVPTSFPIGHEAICEQSPDSGPCDAVVPRFFSDPVSGICKPFTYGGCGGNLNNFRSLQECELSCRPRANVPVGPANESIPQICTLPAERGACRAFIPAFFHDIRDGKCKMFYFGGCQGNDNRFSSRQECEGVCSPGGSGIDFMNQLPRQGPTSLVGSPPSSPIGRTNICDQPADSGSCLAMIPSYFYDSEMNQCR</sequence>
<dbReference type="OrthoDB" id="5950222at2759"/>
<dbReference type="PRINTS" id="PR00759">
    <property type="entry name" value="BASICPTASE"/>
</dbReference>
<evidence type="ECO:0000259" key="5">
    <source>
        <dbReference type="PROSITE" id="PS50279"/>
    </source>
</evidence>
<reference evidence="7" key="1">
    <citation type="submission" date="2017-01" db="EMBL/GenBank/DDBJ databases">
        <title>Comparative genomics of anhydrobiosis in the tardigrade Hypsibius dujardini.</title>
        <authorList>
            <person name="Yoshida Y."/>
            <person name="Koutsovoulos G."/>
            <person name="Laetsch D."/>
            <person name="Stevens L."/>
            <person name="Kumar S."/>
            <person name="Horikawa D."/>
            <person name="Ishino K."/>
            <person name="Komine S."/>
            <person name="Tomita M."/>
            <person name="Blaxter M."/>
            <person name="Arakawa K."/>
        </authorList>
    </citation>
    <scope>NUCLEOTIDE SEQUENCE [LARGE SCALE GENOMIC DNA]</scope>
    <source>
        <strain evidence="7">Z151</strain>
    </source>
</reference>
<dbReference type="Gene3D" id="4.10.410.10">
    <property type="entry name" value="Pancreatic trypsin inhibitor Kunitz domain"/>
    <property type="match status" value="9"/>
</dbReference>
<dbReference type="PANTHER" id="PTHR10083">
    <property type="entry name" value="KUNITZ-TYPE PROTEASE INHIBITOR-RELATED"/>
    <property type="match status" value="1"/>
</dbReference>
<accession>A0A1W0X3F7</accession>
<dbReference type="SUPFAM" id="SSF57362">
    <property type="entry name" value="BPTI-like"/>
    <property type="match status" value="9"/>
</dbReference>
<evidence type="ECO:0000313" key="7">
    <source>
        <dbReference type="Proteomes" id="UP000192578"/>
    </source>
</evidence>
<feature type="chain" id="PRO_5012686915" evidence="4">
    <location>
        <begin position="23"/>
        <end position="785"/>
    </location>
</feature>
<feature type="domain" description="BPTI/Kunitz inhibitor" evidence="5">
    <location>
        <begin position="139"/>
        <end position="188"/>
    </location>
</feature>
<organism evidence="6 7">
    <name type="scientific">Hypsibius exemplaris</name>
    <name type="common">Freshwater tardigrade</name>
    <dbReference type="NCBI Taxonomy" id="2072580"/>
    <lineage>
        <taxon>Eukaryota</taxon>
        <taxon>Metazoa</taxon>
        <taxon>Ecdysozoa</taxon>
        <taxon>Tardigrada</taxon>
        <taxon>Eutardigrada</taxon>
        <taxon>Parachela</taxon>
        <taxon>Hypsibioidea</taxon>
        <taxon>Hypsibiidae</taxon>
        <taxon>Hypsibius</taxon>
    </lineage>
</organism>
<feature type="domain" description="BPTI/Kunitz inhibitor" evidence="5">
    <location>
        <begin position="33"/>
        <end position="83"/>
    </location>
</feature>
<dbReference type="PANTHER" id="PTHR10083:SF374">
    <property type="entry name" value="BPTI_KUNITZ INHIBITOR DOMAIN-CONTAINING PROTEIN"/>
    <property type="match status" value="1"/>
</dbReference>
<gene>
    <name evidence="6" type="ORF">BV898_03870</name>
</gene>
<dbReference type="CDD" id="cd00109">
    <property type="entry name" value="Kunitz-type"/>
    <property type="match status" value="7"/>
</dbReference>
<dbReference type="GO" id="GO:0004867">
    <property type="term" value="F:serine-type endopeptidase inhibitor activity"/>
    <property type="evidence" value="ECO:0007669"/>
    <property type="project" value="UniProtKB-KW"/>
</dbReference>
<feature type="domain" description="BPTI/Kunitz inhibitor" evidence="5">
    <location>
        <begin position="673"/>
        <end position="723"/>
    </location>
</feature>
<keyword evidence="4" id="KW-0732">Signal</keyword>
<name>A0A1W0X3F7_HYPEX</name>
<feature type="domain" description="BPTI/Kunitz inhibitor" evidence="5">
    <location>
        <begin position="428"/>
        <end position="478"/>
    </location>
</feature>
<feature type="non-terminal residue" evidence="6">
    <location>
        <position position="1"/>
    </location>
</feature>
<dbReference type="Proteomes" id="UP000192578">
    <property type="component" value="Unassembled WGS sequence"/>
</dbReference>
<feature type="domain" description="BPTI/Kunitz inhibitor" evidence="5">
    <location>
        <begin position="517"/>
        <end position="565"/>
    </location>
</feature>
<evidence type="ECO:0000256" key="4">
    <source>
        <dbReference type="SAM" id="SignalP"/>
    </source>
</evidence>
<keyword evidence="7" id="KW-1185">Reference proteome</keyword>
<dbReference type="FunFam" id="4.10.410.10:FF:000005">
    <property type="entry name" value="Pancreatic trypsin inhibitor"/>
    <property type="match status" value="1"/>
</dbReference>
<protein>
    <submittedName>
        <fullName evidence="6">Papilin</fullName>
    </submittedName>
</protein>
<feature type="signal peptide" evidence="4">
    <location>
        <begin position="1"/>
        <end position="22"/>
    </location>
</feature>
<feature type="domain" description="BPTI/Kunitz inhibitor" evidence="5">
    <location>
        <begin position="604"/>
        <end position="654"/>
    </location>
</feature>
<dbReference type="AlphaFoldDB" id="A0A1W0X3F7"/>
<feature type="domain" description="BPTI/Kunitz inhibitor" evidence="5">
    <location>
        <begin position="214"/>
        <end position="264"/>
    </location>
</feature>
<evidence type="ECO:0000313" key="6">
    <source>
        <dbReference type="EMBL" id="OQV22023.1"/>
    </source>
</evidence>